<organism evidence="7 8">
    <name type="scientific">Amnibacterium soli</name>
    <dbReference type="NCBI Taxonomy" id="1282736"/>
    <lineage>
        <taxon>Bacteria</taxon>
        <taxon>Bacillati</taxon>
        <taxon>Actinomycetota</taxon>
        <taxon>Actinomycetes</taxon>
        <taxon>Micrococcales</taxon>
        <taxon>Microbacteriaceae</taxon>
        <taxon>Amnibacterium</taxon>
    </lineage>
</organism>
<keyword evidence="4" id="KW-0503">Monooxygenase</keyword>
<keyword evidence="1" id="KW-0285">Flavoprotein</keyword>
<accession>A0ABP8YRF0</accession>
<reference evidence="8" key="1">
    <citation type="journal article" date="2019" name="Int. J. Syst. Evol. Microbiol.">
        <title>The Global Catalogue of Microorganisms (GCM) 10K type strain sequencing project: providing services to taxonomists for standard genome sequencing and annotation.</title>
        <authorList>
            <consortium name="The Broad Institute Genomics Platform"/>
            <consortium name="The Broad Institute Genome Sequencing Center for Infectious Disease"/>
            <person name="Wu L."/>
            <person name="Ma J."/>
        </authorList>
    </citation>
    <scope>NUCLEOTIDE SEQUENCE [LARGE SCALE GENOMIC DNA]</scope>
    <source>
        <strain evidence="8">JCM 19015</strain>
    </source>
</reference>
<evidence type="ECO:0000256" key="2">
    <source>
        <dbReference type="ARBA" id="ARBA00022643"/>
    </source>
</evidence>
<dbReference type="PANTHER" id="PTHR30011:SF16">
    <property type="entry name" value="C2H2 FINGER DOMAIN TRANSCRIPTION FACTOR (EUROFUNG)-RELATED"/>
    <property type="match status" value="1"/>
</dbReference>
<name>A0ABP8YRF0_9MICO</name>
<dbReference type="InterPro" id="IPR016215">
    <property type="entry name" value="NTA_MOA"/>
</dbReference>
<dbReference type="Proteomes" id="UP001500121">
    <property type="component" value="Unassembled WGS sequence"/>
</dbReference>
<feature type="domain" description="Luciferase-like" evidence="6">
    <location>
        <begin position="28"/>
        <end position="390"/>
    </location>
</feature>
<dbReference type="InterPro" id="IPR051260">
    <property type="entry name" value="Diverse_substr_monoxygenases"/>
</dbReference>
<evidence type="ECO:0000256" key="5">
    <source>
        <dbReference type="ARBA" id="ARBA00033748"/>
    </source>
</evidence>
<protein>
    <submittedName>
        <fullName evidence="7">LLM class flavin-dependent oxidoreductase</fullName>
    </submittedName>
</protein>
<dbReference type="Gene3D" id="3.20.20.30">
    <property type="entry name" value="Luciferase-like domain"/>
    <property type="match status" value="1"/>
</dbReference>
<keyword evidence="2" id="KW-0288">FMN</keyword>
<keyword evidence="3" id="KW-0560">Oxidoreductase</keyword>
<gene>
    <name evidence="7" type="ORF">GCM10025783_01600</name>
</gene>
<sequence>MSGQRPIRIGMFQAVTTMGQWRLPGNTSTDFLDLQHWVTMAKRLDAAGVDFLFLADDYAYPVVDEHVVPRAIERAIQFPKADPVVLLSALALATERLGLVATVSTTVEKPQIVARRFATLDHLTGGRLGWNVVTGAGQNASALLFDEPLIPHDERYARAEEHLRLAMELWEGCWEDDALVEDRESGTYADASKVHEIDRHGRWHGARGVLTVPPSPQRTPLLFQAGASSSGRGFAADYAEAVFLASEPAATAAQIASVRDLLETNGRGRDAVVFLSAGTFVVAPTEEEALAKRAAQSGFWTLEDAAAAYAFFTGLDLMSMDLDGPLTTTRTETGRTNVERFSGANGAPALTVRQILEEFRRNSVMGAPFVGDPVQVVDQAEAFLAETGADGFLVQPDPTGTFDDFLDLVLPEMRRRGLVAEPEAAPAGPTLRERMFGHAHLPASHPGASFRRASVEA</sequence>
<evidence type="ECO:0000256" key="3">
    <source>
        <dbReference type="ARBA" id="ARBA00023002"/>
    </source>
</evidence>
<keyword evidence="8" id="KW-1185">Reference proteome</keyword>
<proteinExistence type="inferred from homology"/>
<evidence type="ECO:0000313" key="7">
    <source>
        <dbReference type="EMBL" id="GAA4735439.1"/>
    </source>
</evidence>
<dbReference type="RefSeq" id="WP_345478996.1">
    <property type="nucleotide sequence ID" value="NZ_BAABLP010000001.1"/>
</dbReference>
<dbReference type="PIRSF" id="PIRSF000337">
    <property type="entry name" value="NTA_MOA"/>
    <property type="match status" value="1"/>
</dbReference>
<evidence type="ECO:0000313" key="8">
    <source>
        <dbReference type="Proteomes" id="UP001500121"/>
    </source>
</evidence>
<dbReference type="InterPro" id="IPR011251">
    <property type="entry name" value="Luciferase-like_dom"/>
</dbReference>
<dbReference type="SUPFAM" id="SSF51679">
    <property type="entry name" value="Bacterial luciferase-like"/>
    <property type="match status" value="1"/>
</dbReference>
<comment type="similarity">
    <text evidence="5">Belongs to the NtaA/SnaA/DszA monooxygenase family.</text>
</comment>
<evidence type="ECO:0000259" key="6">
    <source>
        <dbReference type="Pfam" id="PF00296"/>
    </source>
</evidence>
<comment type="caution">
    <text evidence="7">The sequence shown here is derived from an EMBL/GenBank/DDBJ whole genome shotgun (WGS) entry which is preliminary data.</text>
</comment>
<dbReference type="Pfam" id="PF00296">
    <property type="entry name" value="Bac_luciferase"/>
    <property type="match status" value="1"/>
</dbReference>
<dbReference type="EMBL" id="BAABLP010000001">
    <property type="protein sequence ID" value="GAA4735439.1"/>
    <property type="molecule type" value="Genomic_DNA"/>
</dbReference>
<dbReference type="NCBIfam" id="TIGR03860">
    <property type="entry name" value="FMN_nitrolo"/>
    <property type="match status" value="1"/>
</dbReference>
<evidence type="ECO:0000256" key="4">
    <source>
        <dbReference type="ARBA" id="ARBA00023033"/>
    </source>
</evidence>
<evidence type="ECO:0000256" key="1">
    <source>
        <dbReference type="ARBA" id="ARBA00022630"/>
    </source>
</evidence>
<dbReference type="InterPro" id="IPR036661">
    <property type="entry name" value="Luciferase-like_sf"/>
</dbReference>
<dbReference type="PANTHER" id="PTHR30011">
    <property type="entry name" value="ALKANESULFONATE MONOOXYGENASE-RELATED"/>
    <property type="match status" value="1"/>
</dbReference>